<dbReference type="GO" id="GO:0071949">
    <property type="term" value="F:FAD binding"/>
    <property type="evidence" value="ECO:0007669"/>
    <property type="project" value="InterPro"/>
</dbReference>
<dbReference type="OrthoDB" id="9806565at2"/>
<dbReference type="RefSeq" id="WP_093193278.1">
    <property type="nucleotide sequence ID" value="NZ_FNEV01000004.1"/>
</dbReference>
<name>A0A1G8SVT7_9BACI</name>
<evidence type="ECO:0000259" key="1">
    <source>
        <dbReference type="Pfam" id="PF01494"/>
    </source>
</evidence>
<sequence length="382" mass="42774">MAQFDVIIVGARVAGASLAIRLGQMGKHVLVLDKASFPSDTLSTHQLSHIQYLDVLGVRESVEQLGLREINRMRTYIGRNFTDGERGTSTVIPGRAVFDSLLMEKAVSYETVTFRQGAQVRRLLYEGKTVTGVETVDKKGNLTDYQAGLVVGADGRNSTVAREAGARMYDYEPAERPVFYGYYEGMTALPDPTVEIFLDEGRIGFVFPMQEGVDCLGLEIHSSEFKKFAKNPQEEFEEVFRRLYGMDERLKGATLIGKVVGTPGVPNFFREPYGDGWALIGDAAHSKDPSTGLGMNDAIWQSLLLAEVIQRIEEGASFDEEMEGFHKERDEALKPSYDMTLDYIRTLRGWRDEELEAFRKWASNPLLVKNQVPVLTEMFPQG</sequence>
<dbReference type="PRINTS" id="PR00420">
    <property type="entry name" value="RNGMNOXGNASE"/>
</dbReference>
<dbReference type="PANTHER" id="PTHR42685">
    <property type="entry name" value="GERANYLGERANYL DIPHOSPHATE REDUCTASE"/>
    <property type="match status" value="1"/>
</dbReference>
<feature type="domain" description="FAD-binding" evidence="1">
    <location>
        <begin position="4"/>
        <end position="331"/>
    </location>
</feature>
<dbReference type="SUPFAM" id="SSF51905">
    <property type="entry name" value="FAD/NAD(P)-binding domain"/>
    <property type="match status" value="1"/>
</dbReference>
<dbReference type="PANTHER" id="PTHR42685:SF22">
    <property type="entry name" value="CONDITIONED MEDIUM FACTOR RECEPTOR 1"/>
    <property type="match status" value="1"/>
</dbReference>
<gene>
    <name evidence="2" type="ORF">SAMN04490247_1525</name>
</gene>
<dbReference type="STRING" id="86666.SAMN04490247_1525"/>
<proteinExistence type="predicted"/>
<evidence type="ECO:0000313" key="2">
    <source>
        <dbReference type="EMBL" id="SDJ32680.1"/>
    </source>
</evidence>
<evidence type="ECO:0000313" key="3">
    <source>
        <dbReference type="Proteomes" id="UP000199225"/>
    </source>
</evidence>
<dbReference type="Proteomes" id="UP000199225">
    <property type="component" value="Unassembled WGS sequence"/>
</dbReference>
<dbReference type="Pfam" id="PF01494">
    <property type="entry name" value="FAD_binding_3"/>
    <property type="match status" value="1"/>
</dbReference>
<accession>A0A1G8SVT7</accession>
<dbReference type="AlphaFoldDB" id="A0A1G8SVT7"/>
<protein>
    <submittedName>
        <fullName evidence="2">Dehydrogenase (Flavoprotein)</fullName>
    </submittedName>
</protein>
<dbReference type="EMBL" id="FNEV01000004">
    <property type="protein sequence ID" value="SDJ32680.1"/>
    <property type="molecule type" value="Genomic_DNA"/>
</dbReference>
<dbReference type="InterPro" id="IPR002938">
    <property type="entry name" value="FAD-bd"/>
</dbReference>
<dbReference type="InterPro" id="IPR050407">
    <property type="entry name" value="Geranylgeranyl_reductase"/>
</dbReference>
<dbReference type="Gene3D" id="3.50.50.60">
    <property type="entry name" value="FAD/NAD(P)-binding domain"/>
    <property type="match status" value="1"/>
</dbReference>
<dbReference type="InterPro" id="IPR036188">
    <property type="entry name" value="FAD/NAD-bd_sf"/>
</dbReference>
<organism evidence="2 3">
    <name type="scientific">Salimicrobium halophilum</name>
    <dbReference type="NCBI Taxonomy" id="86666"/>
    <lineage>
        <taxon>Bacteria</taxon>
        <taxon>Bacillati</taxon>
        <taxon>Bacillota</taxon>
        <taxon>Bacilli</taxon>
        <taxon>Bacillales</taxon>
        <taxon>Bacillaceae</taxon>
        <taxon>Salimicrobium</taxon>
    </lineage>
</organism>
<keyword evidence="3" id="KW-1185">Reference proteome</keyword>
<reference evidence="3" key="1">
    <citation type="submission" date="2016-10" db="EMBL/GenBank/DDBJ databases">
        <authorList>
            <person name="Varghese N."/>
            <person name="Submissions S."/>
        </authorList>
    </citation>
    <scope>NUCLEOTIDE SEQUENCE [LARGE SCALE GENOMIC DNA]</scope>
    <source>
        <strain evidence="3">DSM 4771</strain>
    </source>
</reference>